<feature type="domain" description="LamG-like jellyroll fold" evidence="3">
    <location>
        <begin position="353"/>
        <end position="476"/>
    </location>
</feature>
<dbReference type="SUPFAM" id="SSF49899">
    <property type="entry name" value="Concanavalin A-like lectins/glucanases"/>
    <property type="match status" value="1"/>
</dbReference>
<proteinExistence type="predicted"/>
<dbReference type="SMART" id="SM00560">
    <property type="entry name" value="LamGL"/>
    <property type="match status" value="1"/>
</dbReference>
<dbReference type="STRING" id="66430.ACS04_28835"/>
<evidence type="ECO:0000313" key="4">
    <source>
        <dbReference type="EMBL" id="KMO94602.1"/>
    </source>
</evidence>
<organism evidence="4 5">
    <name type="scientific">Streptomyces roseus</name>
    <dbReference type="NCBI Taxonomy" id="66430"/>
    <lineage>
        <taxon>Bacteria</taxon>
        <taxon>Bacillati</taxon>
        <taxon>Actinomycetota</taxon>
        <taxon>Actinomycetes</taxon>
        <taxon>Kitasatosporales</taxon>
        <taxon>Streptomycetaceae</taxon>
        <taxon>Streptomyces</taxon>
    </lineage>
</organism>
<dbReference type="InterPro" id="IPR013320">
    <property type="entry name" value="ConA-like_dom_sf"/>
</dbReference>
<dbReference type="PATRIC" id="fig|66430.4.peg.1435"/>
<keyword evidence="5" id="KW-1185">Reference proteome</keyword>
<comment type="caution">
    <text evidence="4">The sequence shown here is derived from an EMBL/GenBank/DDBJ whole genome shotgun (WGS) entry which is preliminary data.</text>
</comment>
<dbReference type="RefSeq" id="WP_048479710.1">
    <property type="nucleotide sequence ID" value="NZ_JBIRUD010000001.1"/>
</dbReference>
<evidence type="ECO:0000256" key="1">
    <source>
        <dbReference type="ARBA" id="ARBA00022729"/>
    </source>
</evidence>
<gene>
    <name evidence="4" type="ORF">ACS04_28835</name>
</gene>
<name>A0A0J6XK34_9ACTN</name>
<sequence length="589" mass="63107">MAPQESLLKTYGDRSYRHVTMVRHQGTTIALAMDASRRIVYSVLDLSGQQAKGDIDAARWSENPAELVFPRELAEVGYAVVGATAMPTVKRGGAEAGAGERPTAGEIDPYLSTTARLTADAPFHVLSDGTYVVVLRQSVGDPHADAVYKLTSGGCSADASRTDYVLSGTKKVPLVRDTLLCDRFLLVEGKLKPVLEVRYKRSRHATRPESAKDSLGTEDMEGRPFFEPTQELSFVRNLTQGRFAAVLVPTAISGVQRWQLFAHNDATGRVDCFNVEQGAQGLFNTQGTRFYTSPDPAYRDAVFERSPGNCPFTNRELVPVTGSEGHAETALHLDGGGAHVDLGDPGALRFGGKPYSIEAWIKPTVHDVPALARSGEYVLGVDAAGALSLTHDGAPAPLLSTGTVPTDVYTHVAATFDGTTAKLYLGGKPAGSGPLPFTPATGAATRVGSDPAGRAGEHFEGDIDELRVWNRVRSESELAEDVNHRLIGNEPGLVAYYRFDEGSGTTAHDQADRALHGTLRDGARWTGSDAPVGDHPGVRRDSFTLKGRTVVSGMSAVLYHQQENVVAGYRADPKPAKRQARVMLAFAAK</sequence>
<evidence type="ECO:0000259" key="3">
    <source>
        <dbReference type="SMART" id="SM00560"/>
    </source>
</evidence>
<dbReference type="Pfam" id="PF13385">
    <property type="entry name" value="Laminin_G_3"/>
    <property type="match status" value="1"/>
</dbReference>
<keyword evidence="1" id="KW-0732">Signal</keyword>
<dbReference type="Proteomes" id="UP000035932">
    <property type="component" value="Unassembled WGS sequence"/>
</dbReference>
<evidence type="ECO:0000256" key="2">
    <source>
        <dbReference type="ARBA" id="ARBA00023157"/>
    </source>
</evidence>
<reference evidence="4 5" key="1">
    <citation type="submission" date="2015-06" db="EMBL/GenBank/DDBJ databases">
        <title>Recapitulation of the evolution of biosynthetic gene clusters reveals hidden chemical diversity on bacterial genomes.</title>
        <authorList>
            <person name="Cruz-Morales P."/>
            <person name="Martinez-Guerrero C."/>
            <person name="Morales-Escalante M.A."/>
            <person name="Yanez-Guerra L.A."/>
            <person name="Kopp J.F."/>
            <person name="Feldmann J."/>
            <person name="Ramos-Aboites H.E."/>
            <person name="Barona-Gomez F."/>
        </authorList>
    </citation>
    <scope>NUCLEOTIDE SEQUENCE [LARGE SCALE GENOMIC DNA]</scope>
    <source>
        <strain evidence="4 5">ATCC 31245</strain>
    </source>
</reference>
<dbReference type="InterPro" id="IPR006558">
    <property type="entry name" value="LamG-like"/>
</dbReference>
<protein>
    <recommendedName>
        <fullName evidence="3">LamG-like jellyroll fold domain-containing protein</fullName>
    </recommendedName>
</protein>
<dbReference type="OrthoDB" id="463714at2"/>
<keyword evidence="2" id="KW-1015">Disulfide bond</keyword>
<evidence type="ECO:0000313" key="5">
    <source>
        <dbReference type="Proteomes" id="UP000035932"/>
    </source>
</evidence>
<accession>A0A0J6XK34</accession>
<dbReference type="AlphaFoldDB" id="A0A0J6XK34"/>
<dbReference type="EMBL" id="LFML01000126">
    <property type="protein sequence ID" value="KMO94602.1"/>
    <property type="molecule type" value="Genomic_DNA"/>
</dbReference>
<dbReference type="Gene3D" id="2.60.120.200">
    <property type="match status" value="1"/>
</dbReference>